<dbReference type="AlphaFoldDB" id="A4WTW0"/>
<gene>
    <name evidence="4" type="ordered locus">Rsph17025_1933</name>
</gene>
<keyword evidence="1" id="KW-0732">Signal</keyword>
<dbReference type="STRING" id="349102.Rsph17025_1933"/>
<feature type="domain" description="Ig-like SoxY" evidence="3">
    <location>
        <begin position="40"/>
        <end position="145"/>
    </location>
</feature>
<dbReference type="InterPro" id="IPR014880">
    <property type="entry name" value="SoxZ_dom"/>
</dbReference>
<dbReference type="InterPro" id="IPR014756">
    <property type="entry name" value="Ig_E-set"/>
</dbReference>
<evidence type="ECO:0000259" key="2">
    <source>
        <dbReference type="Pfam" id="PF08770"/>
    </source>
</evidence>
<dbReference type="EMBL" id="CP000661">
    <property type="protein sequence ID" value="ABP70824.1"/>
    <property type="molecule type" value="Genomic_DNA"/>
</dbReference>
<dbReference type="Gene3D" id="2.60.40.2470">
    <property type="entry name" value="SoxY domain"/>
    <property type="match status" value="1"/>
</dbReference>
<name>A4WTW0_CERS5</name>
<dbReference type="HOGENOM" id="CLU_088210_0_0_5"/>
<proteinExistence type="predicted"/>
<evidence type="ECO:0000313" key="4">
    <source>
        <dbReference type="EMBL" id="ABP70824.1"/>
    </source>
</evidence>
<dbReference type="SUPFAM" id="SSF81296">
    <property type="entry name" value="E set domains"/>
    <property type="match status" value="1"/>
</dbReference>
<dbReference type="KEGG" id="rsq:Rsph17025_1933"/>
<feature type="domain" description="Sulphur oxidation protein SoxZ" evidence="2">
    <location>
        <begin position="179"/>
        <end position="260"/>
    </location>
</feature>
<dbReference type="InterPro" id="IPR030831">
    <property type="entry name" value="Fuse-rel_SoxYZ"/>
</dbReference>
<dbReference type="Pfam" id="PF13501">
    <property type="entry name" value="SoxY"/>
    <property type="match status" value="1"/>
</dbReference>
<organism evidence="4">
    <name type="scientific">Cereibacter sphaeroides (strain ATCC 17025 / ATH 2.4.3)</name>
    <name type="common">Rhodobacter sphaeroides</name>
    <dbReference type="NCBI Taxonomy" id="349102"/>
    <lineage>
        <taxon>Bacteria</taxon>
        <taxon>Pseudomonadati</taxon>
        <taxon>Pseudomonadota</taxon>
        <taxon>Alphaproteobacteria</taxon>
        <taxon>Rhodobacterales</taxon>
        <taxon>Paracoccaceae</taxon>
        <taxon>Cereibacter</taxon>
    </lineage>
</organism>
<dbReference type="InterPro" id="IPR013783">
    <property type="entry name" value="Ig-like_fold"/>
</dbReference>
<dbReference type="BioCyc" id="RSPH349102:G1G8M-1999-MONOMER"/>
<sequence length="268" mass="28957" precursor="true">MRIIRPTVICAVLLTTPLWAEERPSPMQPGEAWESLQFDVFGTVSLVETPGALSLDAPFRAHDPALVPVRVTQPADGARIEELTLMIDENPSPVAATFTLGEAMHPLDMEVRVRVNAYSNVRAVARTDGGDWAMAGRFVRATGGCAAPAGKDAEAALAHLGQTRFQPLSAETGGGDMRREAKLMIRHPNYSGLQRDQITLLTIPARFIDLLEVRQGEELLFSMTGGISISEDPVFTFRYRDNGAGEIVVRAVDTEGVEFGGTFPVPAG</sequence>
<feature type="chain" id="PRO_5002676434" evidence="1">
    <location>
        <begin position="21"/>
        <end position="268"/>
    </location>
</feature>
<evidence type="ECO:0000256" key="1">
    <source>
        <dbReference type="SAM" id="SignalP"/>
    </source>
</evidence>
<dbReference type="InterPro" id="IPR032711">
    <property type="entry name" value="SoxY"/>
</dbReference>
<accession>A4WTW0</accession>
<protein>
    <submittedName>
        <fullName evidence="4">Secreted protein-like protein</fullName>
    </submittedName>
</protein>
<dbReference type="Gene3D" id="2.60.40.10">
    <property type="entry name" value="Immunoglobulins"/>
    <property type="match status" value="1"/>
</dbReference>
<dbReference type="NCBIfam" id="TIGR04557">
    <property type="entry name" value="fuse_rel_SoxYZ"/>
    <property type="match status" value="1"/>
</dbReference>
<dbReference type="eggNOG" id="COG5501">
    <property type="taxonomic scope" value="Bacteria"/>
</dbReference>
<feature type="signal peptide" evidence="1">
    <location>
        <begin position="1"/>
        <end position="20"/>
    </location>
</feature>
<evidence type="ECO:0000259" key="3">
    <source>
        <dbReference type="Pfam" id="PF13501"/>
    </source>
</evidence>
<dbReference type="Pfam" id="PF08770">
    <property type="entry name" value="SoxZ"/>
    <property type="match status" value="1"/>
</dbReference>
<dbReference type="InterPro" id="IPR038162">
    <property type="entry name" value="SoxY_sf"/>
</dbReference>
<reference evidence="4" key="1">
    <citation type="submission" date="2007-04" db="EMBL/GenBank/DDBJ databases">
        <title>Complete sequence of chromosome of Rhodobacter sphaeroides ATCC 17025.</title>
        <authorList>
            <consortium name="US DOE Joint Genome Institute"/>
            <person name="Copeland A."/>
            <person name="Lucas S."/>
            <person name="Lapidus A."/>
            <person name="Barry K."/>
            <person name="Detter J.C."/>
            <person name="Glavina del Rio T."/>
            <person name="Hammon N."/>
            <person name="Israni S."/>
            <person name="Dalin E."/>
            <person name="Tice H."/>
            <person name="Pitluck S."/>
            <person name="Chertkov O."/>
            <person name="Brettin T."/>
            <person name="Bruce D."/>
            <person name="Han C."/>
            <person name="Schmutz J."/>
            <person name="Larimer F."/>
            <person name="Land M."/>
            <person name="Hauser L."/>
            <person name="Kyrpides N."/>
            <person name="Kim E."/>
            <person name="Richardson P."/>
            <person name="Mackenzie C."/>
            <person name="Choudhary M."/>
            <person name="Donohue T.J."/>
            <person name="Kaplan S."/>
        </authorList>
    </citation>
    <scope>NUCLEOTIDE SEQUENCE [LARGE SCALE GENOMIC DNA]</scope>
    <source>
        <strain evidence="4">ATCC 17025</strain>
    </source>
</reference>